<dbReference type="InParanoid" id="A0A0C3JZJ1"/>
<evidence type="ECO:0000313" key="2">
    <source>
        <dbReference type="Proteomes" id="UP000054217"/>
    </source>
</evidence>
<reference evidence="2" key="2">
    <citation type="submission" date="2015-01" db="EMBL/GenBank/DDBJ databases">
        <title>Evolutionary Origins and Diversification of the Mycorrhizal Mutualists.</title>
        <authorList>
            <consortium name="DOE Joint Genome Institute"/>
            <consortium name="Mycorrhizal Genomics Consortium"/>
            <person name="Kohler A."/>
            <person name="Kuo A."/>
            <person name="Nagy L.G."/>
            <person name="Floudas D."/>
            <person name="Copeland A."/>
            <person name="Barry K.W."/>
            <person name="Cichocki N."/>
            <person name="Veneault-Fourrey C."/>
            <person name="LaButti K."/>
            <person name="Lindquist E.A."/>
            <person name="Lipzen A."/>
            <person name="Lundell T."/>
            <person name="Morin E."/>
            <person name="Murat C."/>
            <person name="Riley R."/>
            <person name="Ohm R."/>
            <person name="Sun H."/>
            <person name="Tunlid A."/>
            <person name="Henrissat B."/>
            <person name="Grigoriev I.V."/>
            <person name="Hibbett D.S."/>
            <person name="Martin F."/>
        </authorList>
    </citation>
    <scope>NUCLEOTIDE SEQUENCE [LARGE SCALE GENOMIC DNA]</scope>
    <source>
        <strain evidence="2">Marx 270</strain>
    </source>
</reference>
<dbReference type="HOGENOM" id="CLU_2961822_0_0_1"/>
<keyword evidence="2" id="KW-1185">Reference proteome</keyword>
<evidence type="ECO:0000313" key="1">
    <source>
        <dbReference type="EMBL" id="KIO02807.1"/>
    </source>
</evidence>
<feature type="non-terminal residue" evidence="1">
    <location>
        <position position="1"/>
    </location>
</feature>
<name>A0A0C3JZJ1_PISTI</name>
<dbReference type="Proteomes" id="UP000054217">
    <property type="component" value="Unassembled WGS sequence"/>
</dbReference>
<proteinExistence type="predicted"/>
<dbReference type="EMBL" id="KN831980">
    <property type="protein sequence ID" value="KIO02807.1"/>
    <property type="molecule type" value="Genomic_DNA"/>
</dbReference>
<dbReference type="AlphaFoldDB" id="A0A0C3JZJ1"/>
<accession>A0A0C3JZJ1</accession>
<sequence>MVARSEAKTRQQRRNFQGHSVAVRLSQLRTCVRELTTLTSPSVVHPRVSDLRGQMASIS</sequence>
<gene>
    <name evidence="1" type="ORF">M404DRAFT_1002037</name>
</gene>
<reference evidence="1 2" key="1">
    <citation type="submission" date="2014-04" db="EMBL/GenBank/DDBJ databases">
        <authorList>
            <consortium name="DOE Joint Genome Institute"/>
            <person name="Kuo A."/>
            <person name="Kohler A."/>
            <person name="Costa M.D."/>
            <person name="Nagy L.G."/>
            <person name="Floudas D."/>
            <person name="Copeland A."/>
            <person name="Barry K.W."/>
            <person name="Cichocki N."/>
            <person name="Veneault-Fourrey C."/>
            <person name="LaButti K."/>
            <person name="Lindquist E.A."/>
            <person name="Lipzen A."/>
            <person name="Lundell T."/>
            <person name="Morin E."/>
            <person name="Murat C."/>
            <person name="Sun H."/>
            <person name="Tunlid A."/>
            <person name="Henrissat B."/>
            <person name="Grigoriev I.V."/>
            <person name="Hibbett D.S."/>
            <person name="Martin F."/>
            <person name="Nordberg H.P."/>
            <person name="Cantor M.N."/>
            <person name="Hua S.X."/>
        </authorList>
    </citation>
    <scope>NUCLEOTIDE SEQUENCE [LARGE SCALE GENOMIC DNA]</scope>
    <source>
        <strain evidence="1 2">Marx 270</strain>
    </source>
</reference>
<organism evidence="1 2">
    <name type="scientific">Pisolithus tinctorius Marx 270</name>
    <dbReference type="NCBI Taxonomy" id="870435"/>
    <lineage>
        <taxon>Eukaryota</taxon>
        <taxon>Fungi</taxon>
        <taxon>Dikarya</taxon>
        <taxon>Basidiomycota</taxon>
        <taxon>Agaricomycotina</taxon>
        <taxon>Agaricomycetes</taxon>
        <taxon>Agaricomycetidae</taxon>
        <taxon>Boletales</taxon>
        <taxon>Sclerodermatineae</taxon>
        <taxon>Pisolithaceae</taxon>
        <taxon>Pisolithus</taxon>
    </lineage>
</organism>
<protein>
    <submittedName>
        <fullName evidence="1">Uncharacterized protein</fullName>
    </submittedName>
</protein>